<sequence length="101" mass="11162">MYRGLGDFVASGCRRPSRGSALGGNPHVMPDVGGASAQDVERPYKRREDKLRDERRPTINSNMPRTATKRLEDIAKILPPLVILTLSKSPDLVASLHRSCH</sequence>
<evidence type="ECO:0000256" key="1">
    <source>
        <dbReference type="SAM" id="MobiDB-lite"/>
    </source>
</evidence>
<accession>A0A9P7S2M8</accession>
<keyword evidence="3" id="KW-1185">Reference proteome</keyword>
<comment type="caution">
    <text evidence="2">The sequence shown here is derived from an EMBL/GenBank/DDBJ whole genome shotgun (WGS) entry which is preliminary data.</text>
</comment>
<protein>
    <submittedName>
        <fullName evidence="2">Uncharacterized protein</fullName>
    </submittedName>
</protein>
<feature type="compositionally biased region" description="Basic and acidic residues" evidence="1">
    <location>
        <begin position="39"/>
        <end position="57"/>
    </location>
</feature>
<dbReference type="AlphaFoldDB" id="A0A9P7S2M8"/>
<evidence type="ECO:0000313" key="2">
    <source>
        <dbReference type="EMBL" id="KAG7093970.1"/>
    </source>
</evidence>
<dbReference type="KEGG" id="more:E1B28_007600"/>
<dbReference type="Proteomes" id="UP001049176">
    <property type="component" value="Chromosome 4"/>
</dbReference>
<dbReference type="EMBL" id="CM032184">
    <property type="protein sequence ID" value="KAG7093970.1"/>
    <property type="molecule type" value="Genomic_DNA"/>
</dbReference>
<dbReference type="GeneID" id="66076676"/>
<reference evidence="2" key="1">
    <citation type="journal article" date="2021" name="Genome Biol. Evol.">
        <title>The assembled and annotated genome of the fairy-ring fungus Marasmius oreades.</title>
        <authorList>
            <person name="Hiltunen M."/>
            <person name="Ament-Velasquez S.L."/>
            <person name="Johannesson H."/>
        </authorList>
    </citation>
    <scope>NUCLEOTIDE SEQUENCE</scope>
    <source>
        <strain evidence="2">03SP1</strain>
    </source>
</reference>
<organism evidence="2 3">
    <name type="scientific">Marasmius oreades</name>
    <name type="common">fairy-ring Marasmius</name>
    <dbReference type="NCBI Taxonomy" id="181124"/>
    <lineage>
        <taxon>Eukaryota</taxon>
        <taxon>Fungi</taxon>
        <taxon>Dikarya</taxon>
        <taxon>Basidiomycota</taxon>
        <taxon>Agaricomycotina</taxon>
        <taxon>Agaricomycetes</taxon>
        <taxon>Agaricomycetidae</taxon>
        <taxon>Agaricales</taxon>
        <taxon>Marasmiineae</taxon>
        <taxon>Marasmiaceae</taxon>
        <taxon>Marasmius</taxon>
    </lineage>
</organism>
<dbReference type="RefSeq" id="XP_043010440.1">
    <property type="nucleotide sequence ID" value="XM_043152354.1"/>
</dbReference>
<feature type="region of interest" description="Disordered" evidence="1">
    <location>
        <begin position="13"/>
        <end position="64"/>
    </location>
</feature>
<gene>
    <name evidence="2" type="ORF">E1B28_007600</name>
</gene>
<name>A0A9P7S2M8_9AGAR</name>
<evidence type="ECO:0000313" key="3">
    <source>
        <dbReference type="Proteomes" id="UP001049176"/>
    </source>
</evidence>
<proteinExistence type="predicted"/>